<evidence type="ECO:0000256" key="7">
    <source>
        <dbReference type="ARBA" id="ARBA00022723"/>
    </source>
</evidence>
<evidence type="ECO:0000256" key="9">
    <source>
        <dbReference type="ARBA" id="ARBA00022842"/>
    </source>
</evidence>
<dbReference type="InterPro" id="IPR014883">
    <property type="entry name" value="VRR_NUC"/>
</dbReference>
<evidence type="ECO:0000256" key="3">
    <source>
        <dbReference type="ARBA" id="ARBA00001946"/>
    </source>
</evidence>
<keyword evidence="10" id="KW-0464">Manganese</keyword>
<evidence type="ECO:0000256" key="6">
    <source>
        <dbReference type="ARBA" id="ARBA00022722"/>
    </source>
</evidence>
<gene>
    <name evidence="12" type="ORF">CXK94_17480</name>
</gene>
<keyword evidence="7" id="KW-0479">Metal-binding</keyword>
<evidence type="ECO:0000256" key="4">
    <source>
        <dbReference type="ARBA" id="ARBA00005533"/>
    </source>
</evidence>
<evidence type="ECO:0000256" key="1">
    <source>
        <dbReference type="ARBA" id="ARBA00000983"/>
    </source>
</evidence>
<comment type="cofactor">
    <cofactor evidence="2">
        <name>Mn(2+)</name>
        <dbReference type="ChEBI" id="CHEBI:29035"/>
    </cofactor>
</comment>
<dbReference type="GO" id="GO:0046872">
    <property type="term" value="F:metal ion binding"/>
    <property type="evidence" value="ECO:0007669"/>
    <property type="project" value="UniProtKB-KW"/>
</dbReference>
<dbReference type="Pfam" id="PF18081">
    <property type="entry name" value="FANC_SAP"/>
    <property type="match status" value="1"/>
</dbReference>
<keyword evidence="6" id="KW-0540">Nuclease</keyword>
<dbReference type="GO" id="GO:0003676">
    <property type="term" value="F:nucleic acid binding"/>
    <property type="evidence" value="ECO:0007669"/>
    <property type="project" value="InterPro"/>
</dbReference>
<comment type="similarity">
    <text evidence="4">Belongs to the FAN1 family.</text>
</comment>
<sequence>MRQALENPFYYLENFQQVLSWVGQHHGDLLDERERAFLDRFPQLPQASRALLVRMVMRKGTLFRASKLLYREIGCPHRAARALIEQGWLDPDPELPLEQLFALLKKSELAQAFGAAGAGSLRKSELLESLLPHHSQARSLADWCAQLDDRVFALGIDPLCERLRLMFFGNIHQDWSEFVLADLGIYRYEQVPFSSDSRAFHSRADLDAYLQLQRCRERFDAGDDLAEVLAEIPQRPYANDWLESRRGKLLLRIAQQFERLGDLPEALRLHAANRYPGARERAIRVLERCGQPEAALELARQAQAAPESEHEAQQLERMLPRLQRALGQQAPRQRRVEPERIDLVLPRAASVELAVCEHLSTPQAPLYYVENALVGSLFGLLCWEAIFAPLPGAFFHPFHWAPADLNRPDFHRRRAKLFARCLAGLDGDGYRDCILRTFQTKFGIHNAFVAWGLLDAELLQRALDCLPAAHLKLMFQRILADVCGNRSGLPDLIQFWPDERRYRMIEVKGPGDRLQDNQKRWIDYAHRHGLPIAVCYVQWAEAAQ</sequence>
<dbReference type="RefSeq" id="WP_102895289.1">
    <property type="nucleotide sequence ID" value="NZ_JAMOHU010000020.1"/>
</dbReference>
<protein>
    <recommendedName>
        <fullName evidence="5">phosphodiesterase I</fullName>
        <ecNumber evidence="5">3.1.4.1</ecNumber>
    </recommendedName>
</protein>
<comment type="catalytic activity">
    <reaction evidence="1">
        <text>Hydrolytically removes 5'-nucleotides successively from the 3'-hydroxy termini of 3'-hydroxy-terminated oligonucleotides.</text>
        <dbReference type="EC" id="3.1.4.1"/>
    </reaction>
</comment>
<dbReference type="PANTHER" id="PTHR15749:SF4">
    <property type="entry name" value="FANCONI-ASSOCIATED NUCLEASE 1"/>
    <property type="match status" value="1"/>
</dbReference>
<keyword evidence="9" id="KW-0460">Magnesium</keyword>
<accession>A0A2N8SXN1</accession>
<comment type="caution">
    <text evidence="12">The sequence shown here is derived from an EMBL/GenBank/DDBJ whole genome shotgun (WGS) entry which is preliminary data.</text>
</comment>
<dbReference type="GO" id="GO:0036297">
    <property type="term" value="P:interstrand cross-link repair"/>
    <property type="evidence" value="ECO:0007669"/>
    <property type="project" value="InterPro"/>
</dbReference>
<evidence type="ECO:0000256" key="5">
    <source>
        <dbReference type="ARBA" id="ARBA00012029"/>
    </source>
</evidence>
<feature type="domain" description="VRR-NUC" evidence="11">
    <location>
        <begin position="425"/>
        <end position="539"/>
    </location>
</feature>
<dbReference type="EC" id="3.1.4.1" evidence="5"/>
<dbReference type="GO" id="GO:0004528">
    <property type="term" value="F:phosphodiesterase I activity"/>
    <property type="evidence" value="ECO:0007669"/>
    <property type="project" value="UniProtKB-EC"/>
</dbReference>
<comment type="cofactor">
    <cofactor evidence="3">
        <name>Mg(2+)</name>
        <dbReference type="ChEBI" id="CHEBI:18420"/>
    </cofactor>
</comment>
<dbReference type="PANTHER" id="PTHR15749">
    <property type="entry name" value="FANCONI-ASSOCIATED NUCLEASE 1"/>
    <property type="match status" value="1"/>
</dbReference>
<dbReference type="AlphaFoldDB" id="A0A2N8SXN1"/>
<evidence type="ECO:0000256" key="2">
    <source>
        <dbReference type="ARBA" id="ARBA00001936"/>
    </source>
</evidence>
<dbReference type="Gene3D" id="3.40.1350.10">
    <property type="match status" value="1"/>
</dbReference>
<name>A0A2N8SXN1_STUST</name>
<evidence type="ECO:0000313" key="13">
    <source>
        <dbReference type="Proteomes" id="UP000236023"/>
    </source>
</evidence>
<dbReference type="InterPro" id="IPR011856">
    <property type="entry name" value="tRNA_endonuc-like_dom_sf"/>
</dbReference>
<evidence type="ECO:0000313" key="12">
    <source>
        <dbReference type="EMBL" id="PNG07218.1"/>
    </source>
</evidence>
<dbReference type="Proteomes" id="UP000236023">
    <property type="component" value="Unassembled WGS sequence"/>
</dbReference>
<dbReference type="SMART" id="SM00990">
    <property type="entry name" value="VRR_NUC"/>
    <property type="match status" value="1"/>
</dbReference>
<keyword evidence="8" id="KW-0378">Hydrolase</keyword>
<evidence type="ECO:0000259" key="11">
    <source>
        <dbReference type="SMART" id="SM00990"/>
    </source>
</evidence>
<dbReference type="Pfam" id="PF08774">
    <property type="entry name" value="VRR_NUC"/>
    <property type="match status" value="1"/>
</dbReference>
<dbReference type="InterPro" id="IPR040603">
    <property type="entry name" value="FAN1_SAP_bact"/>
</dbReference>
<evidence type="ECO:0000256" key="8">
    <source>
        <dbReference type="ARBA" id="ARBA00022801"/>
    </source>
</evidence>
<dbReference type="InterPro" id="IPR033315">
    <property type="entry name" value="Fan1-like"/>
</dbReference>
<proteinExistence type="inferred from homology"/>
<organism evidence="12 13">
    <name type="scientific">Stutzerimonas stutzeri</name>
    <name type="common">Pseudomonas stutzeri</name>
    <dbReference type="NCBI Taxonomy" id="316"/>
    <lineage>
        <taxon>Bacteria</taxon>
        <taxon>Pseudomonadati</taxon>
        <taxon>Pseudomonadota</taxon>
        <taxon>Gammaproteobacteria</taxon>
        <taxon>Pseudomonadales</taxon>
        <taxon>Pseudomonadaceae</taxon>
        <taxon>Stutzerimonas</taxon>
    </lineage>
</organism>
<dbReference type="InterPro" id="IPR049125">
    <property type="entry name" value="FAN1-like_WH"/>
</dbReference>
<reference evidence="12 13" key="1">
    <citation type="submission" date="2018-01" db="EMBL/GenBank/DDBJ databases">
        <title>Denitrification phenotypes of diverse strains of Pseudomonas stutzeri.</title>
        <authorList>
            <person name="Milligan D.A."/>
            <person name="Bergaust L."/>
            <person name="Bakken L.R."/>
            <person name="Frostegard A."/>
        </authorList>
    </citation>
    <scope>NUCLEOTIDE SEQUENCE [LARGE SCALE GENOMIC DNA]</scope>
    <source>
        <strain evidence="12 13">24a75</strain>
    </source>
</reference>
<dbReference type="Pfam" id="PF21315">
    <property type="entry name" value="FAN1_HTH"/>
    <property type="match status" value="1"/>
</dbReference>
<dbReference type="EMBL" id="POUT01000010">
    <property type="protein sequence ID" value="PNG07218.1"/>
    <property type="molecule type" value="Genomic_DNA"/>
</dbReference>
<evidence type="ECO:0000256" key="10">
    <source>
        <dbReference type="ARBA" id="ARBA00023211"/>
    </source>
</evidence>